<dbReference type="EMBL" id="NHOQ01002364">
    <property type="protein sequence ID" value="PWA17482.1"/>
    <property type="molecule type" value="Genomic_DNA"/>
</dbReference>
<dbReference type="AlphaFoldDB" id="A0A315V339"/>
<dbReference type="PROSITE" id="PS50001">
    <property type="entry name" value="SH2"/>
    <property type="match status" value="1"/>
</dbReference>
<dbReference type="Gene3D" id="3.30.505.10">
    <property type="entry name" value="SH2 domain"/>
    <property type="match status" value="1"/>
</dbReference>
<evidence type="ECO:0000259" key="2">
    <source>
        <dbReference type="PROSITE" id="PS50001"/>
    </source>
</evidence>
<keyword evidence="4" id="KW-1185">Reference proteome</keyword>
<dbReference type="Pfam" id="PF00017">
    <property type="entry name" value="SH2"/>
    <property type="match status" value="1"/>
</dbReference>
<comment type="caution">
    <text evidence="3">The sequence shown here is derived from an EMBL/GenBank/DDBJ whole genome shotgun (WGS) entry which is preliminary data.</text>
</comment>
<reference evidence="3 4" key="1">
    <citation type="journal article" date="2018" name="G3 (Bethesda)">
        <title>A High-Quality Reference Genome for the Invasive Mosquitofish Gambusia affinis Using a Chicago Library.</title>
        <authorList>
            <person name="Hoffberg S.L."/>
            <person name="Troendle N.J."/>
            <person name="Glenn T.C."/>
            <person name="Mahmud O."/>
            <person name="Louha S."/>
            <person name="Chalopin D."/>
            <person name="Bennetzen J.L."/>
            <person name="Mauricio R."/>
        </authorList>
    </citation>
    <scope>NUCLEOTIDE SEQUENCE [LARGE SCALE GENOMIC DNA]</scope>
    <source>
        <strain evidence="3">NE01/NJP1002.9</strain>
        <tissue evidence="3">Muscle</tissue>
    </source>
</reference>
<dbReference type="InterPro" id="IPR000980">
    <property type="entry name" value="SH2"/>
</dbReference>
<name>A0A315V339_GAMAF</name>
<sequence length="202" mass="22243">MNGFVVGSGLCGWFIDRAHNQSAFTSTCRERGRWAPGSEGAMETEGAAVRSIYYGRIGSKVTEKLLEKFGHDGSFMLRDSETVPGAYCLCDTRGRLLRFGTIESLIDHYRSHPTSHQGVAPLILPLERATVPSNWIQGLVYMEMNGGQSGQHQKGYSSEGSGGAHGGCTRACELRDKLFHRKSFNCSFVHHKPPLTCGIRFN</sequence>
<organism evidence="3 4">
    <name type="scientific">Gambusia affinis</name>
    <name type="common">Western mosquitofish</name>
    <name type="synonym">Heterandria affinis</name>
    <dbReference type="NCBI Taxonomy" id="33528"/>
    <lineage>
        <taxon>Eukaryota</taxon>
        <taxon>Metazoa</taxon>
        <taxon>Chordata</taxon>
        <taxon>Craniata</taxon>
        <taxon>Vertebrata</taxon>
        <taxon>Euteleostomi</taxon>
        <taxon>Actinopterygii</taxon>
        <taxon>Neopterygii</taxon>
        <taxon>Teleostei</taxon>
        <taxon>Neoteleostei</taxon>
        <taxon>Acanthomorphata</taxon>
        <taxon>Ovalentaria</taxon>
        <taxon>Atherinomorphae</taxon>
        <taxon>Cyprinodontiformes</taxon>
        <taxon>Poeciliidae</taxon>
        <taxon>Poeciliinae</taxon>
        <taxon>Gambusia</taxon>
    </lineage>
</organism>
<dbReference type="Proteomes" id="UP000250572">
    <property type="component" value="Unassembled WGS sequence"/>
</dbReference>
<dbReference type="SUPFAM" id="SSF55550">
    <property type="entry name" value="SH2 domain"/>
    <property type="match status" value="1"/>
</dbReference>
<gene>
    <name evidence="3" type="ORF">CCH79_00011371</name>
</gene>
<keyword evidence="1" id="KW-0727">SH2 domain</keyword>
<evidence type="ECO:0000256" key="1">
    <source>
        <dbReference type="PROSITE-ProRule" id="PRU00191"/>
    </source>
</evidence>
<protein>
    <recommendedName>
        <fullName evidence="2">SH2 domain-containing protein</fullName>
    </recommendedName>
</protein>
<proteinExistence type="predicted"/>
<accession>A0A315V339</accession>
<evidence type="ECO:0000313" key="4">
    <source>
        <dbReference type="Proteomes" id="UP000250572"/>
    </source>
</evidence>
<evidence type="ECO:0000313" key="3">
    <source>
        <dbReference type="EMBL" id="PWA17482.1"/>
    </source>
</evidence>
<dbReference type="PRINTS" id="PR00401">
    <property type="entry name" value="SH2DOMAIN"/>
</dbReference>
<dbReference type="InterPro" id="IPR036860">
    <property type="entry name" value="SH2_dom_sf"/>
</dbReference>
<feature type="domain" description="SH2" evidence="2">
    <location>
        <begin position="52"/>
        <end position="110"/>
    </location>
</feature>